<evidence type="ECO:0000313" key="1">
    <source>
        <dbReference type="EMBL" id="KAI7990241.1"/>
    </source>
</evidence>
<accession>A0ACC0FQJ0</accession>
<reference evidence="1 2" key="1">
    <citation type="journal article" date="2022" name="Plant J.">
        <title>Chromosome-level genome of Camellia lanceoleosa provides a valuable resource for understanding genome evolution and self-incompatibility.</title>
        <authorList>
            <person name="Gong W."/>
            <person name="Xiao S."/>
            <person name="Wang L."/>
            <person name="Liao Z."/>
            <person name="Chang Y."/>
            <person name="Mo W."/>
            <person name="Hu G."/>
            <person name="Li W."/>
            <person name="Zhao G."/>
            <person name="Zhu H."/>
            <person name="Hu X."/>
            <person name="Ji K."/>
            <person name="Xiang X."/>
            <person name="Song Q."/>
            <person name="Yuan D."/>
            <person name="Jin S."/>
            <person name="Zhang L."/>
        </authorList>
    </citation>
    <scope>NUCLEOTIDE SEQUENCE [LARGE SCALE GENOMIC DNA]</scope>
    <source>
        <strain evidence="1">SQ_2022a</strain>
    </source>
</reference>
<sequence length="401" mass="45718">MGLVVMGPEDGLATKVAADAQGIPFGLTNGLDIDQRSGVVYFTDSSWRYRRSDQKCGQTTYGSTYFLVGLPPLSSCSEIDQTRLRFLFQKELQTSDVGSLRRKIVPKKVAEDYLPILKEKEAFVISMDDMDGLHAWSFKFRGKLLNVREASHKQIMENAEIQSIKQILGLQHGKQYDSVKTLRYSHLIIMTDQHCLCYRFFALWYLPENSVKSADTMSKGAFNDFDKLSMGHVKENSDNGCGHCDSHLLGFIVAYYLLWKAYNHVSDLRAAALMSPKVRAEQFSLVVRDIPPPPQGQTRKEQVDSYFQTIYPDTFYRSAMVTNNKEVNTIWEELEGYKKKLARAEAIYAEEKHEGIRPTNKIGFLGLIGKKVDSIEYYSEKINELIPKLEAEQKATLKEKQ</sequence>
<comment type="caution">
    <text evidence="1">The sequence shown here is derived from an EMBL/GenBank/DDBJ whole genome shotgun (WGS) entry which is preliminary data.</text>
</comment>
<organism evidence="1 2">
    <name type="scientific">Camellia lanceoleosa</name>
    <dbReference type="NCBI Taxonomy" id="1840588"/>
    <lineage>
        <taxon>Eukaryota</taxon>
        <taxon>Viridiplantae</taxon>
        <taxon>Streptophyta</taxon>
        <taxon>Embryophyta</taxon>
        <taxon>Tracheophyta</taxon>
        <taxon>Spermatophyta</taxon>
        <taxon>Magnoliopsida</taxon>
        <taxon>eudicotyledons</taxon>
        <taxon>Gunneridae</taxon>
        <taxon>Pentapetalae</taxon>
        <taxon>asterids</taxon>
        <taxon>Ericales</taxon>
        <taxon>Theaceae</taxon>
        <taxon>Camellia</taxon>
    </lineage>
</organism>
<keyword evidence="2" id="KW-1185">Reference proteome</keyword>
<dbReference type="EMBL" id="CM045770">
    <property type="protein sequence ID" value="KAI7990241.1"/>
    <property type="molecule type" value="Genomic_DNA"/>
</dbReference>
<proteinExistence type="predicted"/>
<evidence type="ECO:0000313" key="2">
    <source>
        <dbReference type="Proteomes" id="UP001060215"/>
    </source>
</evidence>
<protein>
    <submittedName>
        <fullName evidence="1">CSC1-like protein ERD4</fullName>
    </submittedName>
</protein>
<name>A0ACC0FQJ0_9ERIC</name>
<dbReference type="Proteomes" id="UP001060215">
    <property type="component" value="Chromosome 13"/>
</dbReference>
<gene>
    <name evidence="1" type="ORF">LOK49_LG12G02555</name>
</gene>